<organism evidence="2 3">
    <name type="scientific">Paenibacillus chungangensis</name>
    <dbReference type="NCBI Taxonomy" id="696535"/>
    <lineage>
        <taxon>Bacteria</taxon>
        <taxon>Bacillati</taxon>
        <taxon>Bacillota</taxon>
        <taxon>Bacilli</taxon>
        <taxon>Bacillales</taxon>
        <taxon>Paenibacillaceae</taxon>
        <taxon>Paenibacillus</taxon>
    </lineage>
</organism>
<sequence length="350" mass="39056">MKQVKRLALMAVLLTAVIVAGCSSSQPPKESLQTAMKNTMAAESYKMNMTLQIDDLQLGDLAAEQTGGIDVAGIIKGAKLSADTMYTKEPMRMDMNMEINLPGMMDMKLAVPMIVTKDEMYVKIPNLPMLPLPEQLFDQYIKMDLQELAEQSGQQISMDVATQQKMAQEFAAVFMDNFDEKTYFTEVKAADAGLPEGMKADQVVKFAITKDNYDGTVDTMVNKVVPAIFDLLLNNEDYLNAVGLEKAQVESAKESWDNDKDQALDSFKELLTVNTLDITTAIQDKYMVHQDVKIDLDLKNPEGTGETMKFIISFAAQYSDFNKKQEHPELPADAITMEELMEQFQAPMGM</sequence>
<feature type="signal peptide" evidence="1">
    <location>
        <begin position="1"/>
        <end position="20"/>
    </location>
</feature>
<feature type="chain" id="PRO_5045693532" description="Lipoprotein" evidence="1">
    <location>
        <begin position="21"/>
        <end position="350"/>
    </location>
</feature>
<evidence type="ECO:0000256" key="1">
    <source>
        <dbReference type="SAM" id="SignalP"/>
    </source>
</evidence>
<dbReference type="RefSeq" id="WP_377561389.1">
    <property type="nucleotide sequence ID" value="NZ_JBHTJZ010000002.1"/>
</dbReference>
<name>A0ABW3HJW4_9BACL</name>
<evidence type="ECO:0000313" key="3">
    <source>
        <dbReference type="Proteomes" id="UP001596989"/>
    </source>
</evidence>
<dbReference type="PROSITE" id="PS51257">
    <property type="entry name" value="PROKAR_LIPOPROTEIN"/>
    <property type="match status" value="1"/>
</dbReference>
<protein>
    <recommendedName>
        <fullName evidence="4">Lipoprotein</fullName>
    </recommendedName>
</protein>
<dbReference type="Proteomes" id="UP001596989">
    <property type="component" value="Unassembled WGS sequence"/>
</dbReference>
<accession>A0ABW3HJW4</accession>
<evidence type="ECO:0000313" key="2">
    <source>
        <dbReference type="EMBL" id="MFD0957787.1"/>
    </source>
</evidence>
<reference evidence="3" key="1">
    <citation type="journal article" date="2019" name="Int. J. Syst. Evol. Microbiol.">
        <title>The Global Catalogue of Microorganisms (GCM) 10K type strain sequencing project: providing services to taxonomists for standard genome sequencing and annotation.</title>
        <authorList>
            <consortium name="The Broad Institute Genomics Platform"/>
            <consortium name="The Broad Institute Genome Sequencing Center for Infectious Disease"/>
            <person name="Wu L."/>
            <person name="Ma J."/>
        </authorList>
    </citation>
    <scope>NUCLEOTIDE SEQUENCE [LARGE SCALE GENOMIC DNA]</scope>
    <source>
        <strain evidence="3">CCUG 59129</strain>
    </source>
</reference>
<gene>
    <name evidence="2" type="ORF">ACFQ2I_00070</name>
</gene>
<dbReference type="EMBL" id="JBHTJZ010000002">
    <property type="protein sequence ID" value="MFD0957787.1"/>
    <property type="molecule type" value="Genomic_DNA"/>
</dbReference>
<keyword evidence="3" id="KW-1185">Reference proteome</keyword>
<comment type="caution">
    <text evidence="2">The sequence shown here is derived from an EMBL/GenBank/DDBJ whole genome shotgun (WGS) entry which is preliminary data.</text>
</comment>
<evidence type="ECO:0008006" key="4">
    <source>
        <dbReference type="Google" id="ProtNLM"/>
    </source>
</evidence>
<keyword evidence="1" id="KW-0732">Signal</keyword>
<proteinExistence type="predicted"/>